<accession>A0ABC8JXX8</accession>
<comment type="caution">
    <text evidence="2">The sequence shown here is derived from an EMBL/GenBank/DDBJ whole genome shotgun (WGS) entry which is preliminary data.</text>
</comment>
<proteinExistence type="predicted"/>
<evidence type="ECO:0008006" key="4">
    <source>
        <dbReference type="Google" id="ProtNLM"/>
    </source>
</evidence>
<feature type="non-terminal residue" evidence="2">
    <location>
        <position position="102"/>
    </location>
</feature>
<feature type="transmembrane region" description="Helical" evidence="1">
    <location>
        <begin position="82"/>
        <end position="101"/>
    </location>
</feature>
<keyword evidence="1" id="KW-1133">Transmembrane helix</keyword>
<dbReference type="AlphaFoldDB" id="A0ABC8JXX8"/>
<dbReference type="EMBL" id="CAKOAT010136265">
    <property type="protein sequence ID" value="CAH8337511.1"/>
    <property type="molecule type" value="Genomic_DNA"/>
</dbReference>
<sequence length="102" mass="11673">MQLILHKVPKKNTSCVVMYMINYQSLVVNLQHVNFWLDFFLQEGSGKARNSVRFHMLILVFTAIIWHLALTSESSSLFSNGITSMRLPIVLILAVVMIHIVD</sequence>
<dbReference type="Proteomes" id="UP001642260">
    <property type="component" value="Unassembled WGS sequence"/>
</dbReference>
<organism evidence="2 3">
    <name type="scientific">Eruca vesicaria subsp. sativa</name>
    <name type="common">Garden rocket</name>
    <name type="synonym">Eruca sativa</name>
    <dbReference type="NCBI Taxonomy" id="29727"/>
    <lineage>
        <taxon>Eukaryota</taxon>
        <taxon>Viridiplantae</taxon>
        <taxon>Streptophyta</taxon>
        <taxon>Embryophyta</taxon>
        <taxon>Tracheophyta</taxon>
        <taxon>Spermatophyta</taxon>
        <taxon>Magnoliopsida</taxon>
        <taxon>eudicotyledons</taxon>
        <taxon>Gunneridae</taxon>
        <taxon>Pentapetalae</taxon>
        <taxon>rosids</taxon>
        <taxon>malvids</taxon>
        <taxon>Brassicales</taxon>
        <taxon>Brassicaceae</taxon>
        <taxon>Brassiceae</taxon>
        <taxon>Eruca</taxon>
    </lineage>
</organism>
<keyword evidence="1" id="KW-0812">Transmembrane</keyword>
<protein>
    <recommendedName>
        <fullName evidence="4">Succinate dehydrogenase subunit 4</fullName>
    </recommendedName>
</protein>
<gene>
    <name evidence="2" type="ORF">ERUC_LOCUS14528</name>
</gene>
<evidence type="ECO:0000256" key="1">
    <source>
        <dbReference type="SAM" id="Phobius"/>
    </source>
</evidence>
<keyword evidence="1" id="KW-0472">Membrane</keyword>
<keyword evidence="3" id="KW-1185">Reference proteome</keyword>
<reference evidence="2 3" key="1">
    <citation type="submission" date="2022-03" db="EMBL/GenBank/DDBJ databases">
        <authorList>
            <person name="Macdonald S."/>
            <person name="Ahmed S."/>
            <person name="Newling K."/>
        </authorList>
    </citation>
    <scope>NUCLEOTIDE SEQUENCE [LARGE SCALE GENOMIC DNA]</scope>
</reference>
<name>A0ABC8JXX8_ERUVS</name>
<evidence type="ECO:0000313" key="2">
    <source>
        <dbReference type="EMBL" id="CAH8337511.1"/>
    </source>
</evidence>
<feature type="transmembrane region" description="Helical" evidence="1">
    <location>
        <begin position="52"/>
        <end position="70"/>
    </location>
</feature>
<evidence type="ECO:0000313" key="3">
    <source>
        <dbReference type="Proteomes" id="UP001642260"/>
    </source>
</evidence>